<feature type="compositionally biased region" description="Low complexity" evidence="8">
    <location>
        <begin position="198"/>
        <end position="214"/>
    </location>
</feature>
<feature type="region of interest" description="Disordered" evidence="8">
    <location>
        <begin position="1437"/>
        <end position="1483"/>
    </location>
</feature>
<protein>
    <recommendedName>
        <fullName evidence="9">MI domain-containing protein</fullName>
    </recommendedName>
</protein>
<feature type="compositionally biased region" description="Polar residues" evidence="8">
    <location>
        <begin position="1409"/>
        <end position="1418"/>
    </location>
</feature>
<feature type="compositionally biased region" description="Acidic residues" evidence="8">
    <location>
        <begin position="795"/>
        <end position="807"/>
    </location>
</feature>
<keyword evidence="6" id="KW-0694">RNA-binding</keyword>
<dbReference type="InterPro" id="IPR036211">
    <property type="entry name" value="eIF4G_eIF4E-bd_sf"/>
</dbReference>
<keyword evidence="11" id="KW-1185">Reference proteome</keyword>
<feature type="compositionally biased region" description="Basic and acidic residues" evidence="8">
    <location>
        <begin position="651"/>
        <end position="670"/>
    </location>
</feature>
<feature type="region of interest" description="Disordered" evidence="8">
    <location>
        <begin position="108"/>
        <end position="226"/>
    </location>
</feature>
<dbReference type="SMART" id="SM00544">
    <property type="entry name" value="MA3"/>
    <property type="match status" value="1"/>
</dbReference>
<keyword evidence="3" id="KW-0963">Cytoplasm</keyword>
<feature type="compositionally biased region" description="Basic and acidic residues" evidence="8">
    <location>
        <begin position="893"/>
        <end position="902"/>
    </location>
</feature>
<dbReference type="STRING" id="645134.A0A0L0HUU1"/>
<feature type="region of interest" description="Disordered" evidence="8">
    <location>
        <begin position="499"/>
        <end position="575"/>
    </location>
</feature>
<accession>A0A0L0HUU1</accession>
<dbReference type="Pfam" id="PF02854">
    <property type="entry name" value="MIF4G"/>
    <property type="match status" value="1"/>
</dbReference>
<gene>
    <name evidence="10" type="ORF">SPPG_00376</name>
</gene>
<keyword evidence="7" id="KW-0648">Protein biosynthesis</keyword>
<dbReference type="EMBL" id="KQ257450">
    <property type="protein sequence ID" value="KND04660.1"/>
    <property type="molecule type" value="Genomic_DNA"/>
</dbReference>
<dbReference type="SMART" id="SM00543">
    <property type="entry name" value="MIF4G"/>
    <property type="match status" value="1"/>
</dbReference>
<evidence type="ECO:0000256" key="5">
    <source>
        <dbReference type="ARBA" id="ARBA00022553"/>
    </source>
</evidence>
<comment type="similarity">
    <text evidence="2">Belongs to the eukaryotic initiation factor 4G family.</text>
</comment>
<feature type="compositionally biased region" description="Low complexity" evidence="8">
    <location>
        <begin position="555"/>
        <end position="569"/>
    </location>
</feature>
<dbReference type="InParanoid" id="A0A0L0HUU1"/>
<dbReference type="Gene3D" id="1.20.970.30">
    <property type="entry name" value="eIF4G, eIF4E-binding domain"/>
    <property type="match status" value="1"/>
</dbReference>
<feature type="compositionally biased region" description="Basic and acidic residues" evidence="8">
    <location>
        <begin position="1028"/>
        <end position="1041"/>
    </location>
</feature>
<evidence type="ECO:0000256" key="2">
    <source>
        <dbReference type="ARBA" id="ARBA00005775"/>
    </source>
</evidence>
<evidence type="ECO:0000256" key="3">
    <source>
        <dbReference type="ARBA" id="ARBA00022490"/>
    </source>
</evidence>
<feature type="compositionally biased region" description="Low complexity" evidence="8">
    <location>
        <begin position="392"/>
        <end position="402"/>
    </location>
</feature>
<feature type="compositionally biased region" description="Basic and acidic residues" evidence="8">
    <location>
        <begin position="732"/>
        <end position="768"/>
    </location>
</feature>
<feature type="region of interest" description="Disordered" evidence="8">
    <location>
        <begin position="288"/>
        <end position="319"/>
    </location>
</feature>
<feature type="region of interest" description="Disordered" evidence="8">
    <location>
        <begin position="333"/>
        <end position="421"/>
    </location>
</feature>
<feature type="compositionally biased region" description="Gly residues" evidence="8">
    <location>
        <begin position="1388"/>
        <end position="1397"/>
    </location>
</feature>
<feature type="region of interest" description="Disordered" evidence="8">
    <location>
        <begin position="242"/>
        <end position="275"/>
    </location>
</feature>
<dbReference type="eggNOG" id="KOG0401">
    <property type="taxonomic scope" value="Eukaryota"/>
</dbReference>
<feature type="domain" description="MI" evidence="9">
    <location>
        <begin position="1533"/>
        <end position="1655"/>
    </location>
</feature>
<feature type="region of interest" description="Disordered" evidence="8">
    <location>
        <begin position="598"/>
        <end position="1084"/>
    </location>
</feature>
<feature type="compositionally biased region" description="Basic and acidic residues" evidence="8">
    <location>
        <begin position="1495"/>
        <end position="1505"/>
    </location>
</feature>
<feature type="compositionally biased region" description="Polar residues" evidence="8">
    <location>
        <begin position="504"/>
        <end position="514"/>
    </location>
</feature>
<evidence type="ECO:0000313" key="10">
    <source>
        <dbReference type="EMBL" id="KND04660.1"/>
    </source>
</evidence>
<dbReference type="RefSeq" id="XP_016612699.1">
    <property type="nucleotide sequence ID" value="XM_016748704.1"/>
</dbReference>
<feature type="compositionally biased region" description="Basic residues" evidence="8">
    <location>
        <begin position="361"/>
        <end position="374"/>
    </location>
</feature>
<sequence length="1884" mass="202548">MTTWAQRASAPKKPAQAAPTVNVGKGKTGGGGNVKAGSPTTTEKSPIAPSPTNTTPTSSAQPPQPAPSPVANGPANPNTTSARPKSPQGAVKTPMSFAAILAKGNLPTQNAASAGGNAPQQAAAEGQVNGKASVSKGTSHVNGKHTGKEARHKDTQSRQSASGNGEAVQFKGALKNKLHSVNAPTKRMSFGSFDSEEAPNGAPATANAPRAASPQDAASPVTSPIDAPAPVAPLAVKDAPTATAASSAATPTPATGTPVSSTAPTTLSHQPKPVSAVAARAVPVQPTIPRTMSAPPTMKQGGKGPAVGQVQGQPSGTSVAGEVQHTVPVTGVSAPGPGQVSPVTPMQQHVSQPHVHPAHPAGHHAQTHAPHHPQFHQPTAQHHHPQHHHQQLHPATHQQAHTYAPRHQQHMRPPAMPNAAPYVKQYKPHGVAPNAHVAAISQPGVPHQMLGPTPISGPNPTAMYAYVQGVPQYYTSYYDPQMPYTQFTPAYMQYPPQMIPQGGMPSTPTGQRFTGPNHAPTTPTSTPGSARNSKARVPVTIKRPDTDEPVQLPQATTASSPAPRTSAPAIQPKVETPKSKVRIVLKNPETGEEILNIKGEEAQKKEDDVVTKTEKNEDTPVAETKETPQPEAPTAVLKEADEALPTAEAKPVAEVKVPVKVDTKEAKKPEVVQIPKPETKEQPKPVPSKEVTEDVSAEPAKVTPPAPVPTTAAEISTEKTDLAPSQEAKVAQAKEDVEKVPDSKKDVEKVPESKKEEKIEAPKEEQVTLKEAVSVDESAVAKSEVPEAAKPAEPVEPELEDGEIAEDDGAKESAPKPEAPAIDGAKPIATSEDVPTDANLRRSASPLIDEEATKPAGSKGELPSKIDTRPAMKRLESFEGVKYPSTVPSPSHEPGKPFRYQRDFLLQFAEIAKEKPQGLPAHSDIYGDDKGTSPRGDRKDSKGPGRPLSMSRQGSSSDVRMGPPGKTSEERWQQAMASKHGGVGVQGVMSGVAPPPTARMSRTGSGGGGRMPPMMRQGSFRDGVQSGRDSRSGRGGRDRGPPRHAAPEPPGEPVEPLVKSETAWAPMSVKKSAKKPADGEDKEKAEEELIYRKTKGLLNKLTIERFDSISSQILNIGMTRESILKGVIALIFEKALDEPNFGSMYASLCARLSSELPKVQSWIDIDAKNNTFRRVLLNRCQEEFEKGAKWSESEEKLLEQRREARTRLEAMTDEEKLKIAEEDYQRGKTKRRVLGNIRFIGELFIQSLITEKIMHQCIQQLLKNVTDPEEEDVESLCKLLTTIGARMDHSKAKGHFEAYFARIEELTKNAKLSARIRFMLLDLIDLRKEGWKARNAPTGPKTIAEIRAEAERKQAEEAQKIQERNRSSGGARGLPTRDQQFRDRRGSGRGSQDGRTGGVAQVSGDGWVTQGSTRGMPQASRQVETFANFGQIKKADRTSITFGPGGGMGFGQGAKGWGAKKTEAKEAGAPLSRSSSAGEGGLAAPNMFSVLEGMDRKKSVDEGRKPTAPKAVTPSKDEEQPKEEEVKRLTKGQASAKLDGIIEEWFTLLDVNEAFLSLKELGAYEYHPDFVDTVLNKSWENKPDVIKKAVKLLLKLLDEGLVANEDLKDILAPHIEVIDDLAIDVPDHYKNAGHLLGRLVASDFINLQTVLELSAPLLSISSMKPPGARLLAETLKDIKSLDGDNALVDIVTKDAVDLKEWWPKEKRTDEILADWLDANGLFILAPELETLKGLKWRLGKDNVESVAAWLKEPSNDKVRASPEFVRILTIGVLSHIASQTVFANGPNKPVEPTPDSVQKQKEMLTSLKPLFDPYVDGSKKVDVLFAIQAYCGNIGFPTELLPNMFRHFREVGIVDKSAFEAWKQDTLREQSTKKEALAAVGDMS</sequence>
<name>A0A0L0HUU1_SPIPD</name>
<evidence type="ECO:0000256" key="4">
    <source>
        <dbReference type="ARBA" id="ARBA00022540"/>
    </source>
</evidence>
<dbReference type="FunFam" id="1.25.40.180:FF:000020">
    <property type="entry name" value="Eukaryotic translation initiation factor subunit"/>
    <property type="match status" value="1"/>
</dbReference>
<feature type="compositionally biased region" description="Low complexity" evidence="8">
    <location>
        <begin position="1"/>
        <end position="25"/>
    </location>
</feature>
<dbReference type="Pfam" id="PF02847">
    <property type="entry name" value="MA3"/>
    <property type="match status" value="1"/>
</dbReference>
<feature type="compositionally biased region" description="Basic and acidic residues" evidence="8">
    <location>
        <begin position="925"/>
        <end position="943"/>
    </location>
</feature>
<keyword evidence="5" id="KW-0597">Phosphoprotein</keyword>
<feature type="compositionally biased region" description="Polar residues" evidence="8">
    <location>
        <begin position="341"/>
        <end position="351"/>
    </location>
</feature>
<dbReference type="PROSITE" id="PS51366">
    <property type="entry name" value="MI"/>
    <property type="match status" value="1"/>
</dbReference>
<dbReference type="PANTHER" id="PTHR23253">
    <property type="entry name" value="EUKARYOTIC TRANSLATION INITIATION FACTOR 4 GAMMA"/>
    <property type="match status" value="1"/>
</dbReference>
<feature type="compositionally biased region" description="Basic and acidic residues" evidence="8">
    <location>
        <begin position="598"/>
        <end position="628"/>
    </location>
</feature>
<dbReference type="VEuPathDB" id="FungiDB:SPPG_00376"/>
<feature type="compositionally biased region" description="Low complexity" evidence="8">
    <location>
        <begin position="45"/>
        <end position="61"/>
    </location>
</feature>
<dbReference type="Gene3D" id="1.25.40.180">
    <property type="match status" value="3"/>
</dbReference>
<dbReference type="InterPro" id="IPR003890">
    <property type="entry name" value="MIF4G-like_typ-3"/>
</dbReference>
<feature type="compositionally biased region" description="Basic residues" evidence="8">
    <location>
        <begin position="381"/>
        <end position="391"/>
    </location>
</feature>
<dbReference type="InterPro" id="IPR022745">
    <property type="entry name" value="eIF4G1_eIF4E-bd"/>
</dbReference>
<feature type="compositionally biased region" description="Basic and acidic residues" evidence="8">
    <location>
        <begin position="862"/>
        <end position="879"/>
    </location>
</feature>
<feature type="region of interest" description="Disordered" evidence="8">
    <location>
        <begin position="1"/>
        <end position="96"/>
    </location>
</feature>
<feature type="compositionally biased region" description="Polar residues" evidence="8">
    <location>
        <begin position="130"/>
        <end position="141"/>
    </location>
</feature>
<dbReference type="Pfam" id="PF12152">
    <property type="entry name" value="eIF_4G1"/>
    <property type="match status" value="1"/>
</dbReference>
<dbReference type="GeneID" id="27684108"/>
<evidence type="ECO:0000313" key="11">
    <source>
        <dbReference type="Proteomes" id="UP000053201"/>
    </source>
</evidence>
<evidence type="ECO:0000256" key="8">
    <source>
        <dbReference type="SAM" id="MobiDB-lite"/>
    </source>
</evidence>
<dbReference type="SUPFAM" id="SSF48371">
    <property type="entry name" value="ARM repeat"/>
    <property type="match status" value="3"/>
</dbReference>
<feature type="compositionally biased region" description="Gly residues" evidence="8">
    <location>
        <begin position="1443"/>
        <end position="1456"/>
    </location>
</feature>
<dbReference type="InterPro" id="IPR016024">
    <property type="entry name" value="ARM-type_fold"/>
</dbReference>
<feature type="compositionally biased region" description="Low complexity" evidence="8">
    <location>
        <begin position="1011"/>
        <end position="1027"/>
    </location>
</feature>
<proteinExistence type="inferred from homology"/>
<feature type="compositionally biased region" description="Basic and acidic residues" evidence="8">
    <location>
        <begin position="1075"/>
        <end position="1084"/>
    </location>
</feature>
<dbReference type="GO" id="GO:0016281">
    <property type="term" value="C:eukaryotic translation initiation factor 4F complex"/>
    <property type="evidence" value="ECO:0007669"/>
    <property type="project" value="TreeGrafter"/>
</dbReference>
<feature type="compositionally biased region" description="Basic and acidic residues" evidence="8">
    <location>
        <begin position="146"/>
        <end position="156"/>
    </location>
</feature>
<reference evidence="10 11" key="1">
    <citation type="submission" date="2009-08" db="EMBL/GenBank/DDBJ databases">
        <title>The Genome Sequence of Spizellomyces punctatus strain DAOM BR117.</title>
        <authorList>
            <consortium name="The Broad Institute Genome Sequencing Platform"/>
            <person name="Russ C."/>
            <person name="Cuomo C."/>
            <person name="Shea T."/>
            <person name="Young S.K."/>
            <person name="Zeng Q."/>
            <person name="Koehrsen M."/>
            <person name="Haas B."/>
            <person name="Borodovsky M."/>
            <person name="Guigo R."/>
            <person name="Alvarado L."/>
            <person name="Berlin A."/>
            <person name="Bochicchio J."/>
            <person name="Borenstein D."/>
            <person name="Chapman S."/>
            <person name="Chen Z."/>
            <person name="Engels R."/>
            <person name="Freedman E."/>
            <person name="Gellesch M."/>
            <person name="Goldberg J."/>
            <person name="Griggs A."/>
            <person name="Gujja S."/>
            <person name="Heiman D."/>
            <person name="Hepburn T."/>
            <person name="Howarth C."/>
            <person name="Jen D."/>
            <person name="Larson L."/>
            <person name="Lewis B."/>
            <person name="Mehta T."/>
            <person name="Park D."/>
            <person name="Pearson M."/>
            <person name="Roberts A."/>
            <person name="Saif S."/>
            <person name="Shenoy N."/>
            <person name="Sisk P."/>
            <person name="Stolte C."/>
            <person name="Sykes S."/>
            <person name="Thomson T."/>
            <person name="Walk T."/>
            <person name="White J."/>
            <person name="Yandava C."/>
            <person name="Burger G."/>
            <person name="Gray M.W."/>
            <person name="Holland P.W.H."/>
            <person name="King N."/>
            <person name="Lang F.B.F."/>
            <person name="Roger A.J."/>
            <person name="Ruiz-Trillo I."/>
            <person name="Lander E."/>
            <person name="Nusbaum C."/>
        </authorList>
    </citation>
    <scope>NUCLEOTIDE SEQUENCE [LARGE SCALE GENOMIC DNA]</scope>
    <source>
        <strain evidence="10 11">DAOM BR117</strain>
    </source>
</reference>
<evidence type="ECO:0000256" key="6">
    <source>
        <dbReference type="ARBA" id="ARBA00022884"/>
    </source>
</evidence>
<dbReference type="PANTHER" id="PTHR23253:SF9">
    <property type="entry name" value="EUKARYOTIC TRANSLATION INITIATION FACTOR 4 GAMMA 2"/>
    <property type="match status" value="1"/>
</dbReference>
<evidence type="ECO:0000259" key="9">
    <source>
        <dbReference type="PROSITE" id="PS51366"/>
    </source>
</evidence>
<feature type="region of interest" description="Disordered" evidence="8">
    <location>
        <begin position="1495"/>
        <end position="1531"/>
    </location>
</feature>
<comment type="subcellular location">
    <subcellularLocation>
        <location evidence="1">Cytoplasm</location>
    </subcellularLocation>
</comment>
<evidence type="ECO:0000256" key="7">
    <source>
        <dbReference type="ARBA" id="ARBA00022917"/>
    </source>
</evidence>
<dbReference type="GO" id="GO:0003743">
    <property type="term" value="F:translation initiation factor activity"/>
    <property type="evidence" value="ECO:0007669"/>
    <property type="project" value="UniProtKB-KW"/>
</dbReference>
<dbReference type="OMA" id="PRGGPNM"/>
<dbReference type="OrthoDB" id="514777at2759"/>
<keyword evidence="4" id="KW-0396">Initiation factor</keyword>
<organism evidence="10 11">
    <name type="scientific">Spizellomyces punctatus (strain DAOM BR117)</name>
    <dbReference type="NCBI Taxonomy" id="645134"/>
    <lineage>
        <taxon>Eukaryota</taxon>
        <taxon>Fungi</taxon>
        <taxon>Fungi incertae sedis</taxon>
        <taxon>Chytridiomycota</taxon>
        <taxon>Chytridiomycota incertae sedis</taxon>
        <taxon>Chytridiomycetes</taxon>
        <taxon>Spizellomycetales</taxon>
        <taxon>Spizellomycetaceae</taxon>
        <taxon>Spizellomyces</taxon>
    </lineage>
</organism>
<dbReference type="SUPFAM" id="SSF101489">
    <property type="entry name" value="Eukaryotic initiation factor 4f subunit eIF4g, eIF4e-binding domain"/>
    <property type="match status" value="1"/>
</dbReference>
<feature type="compositionally biased region" description="Basic and acidic residues" evidence="8">
    <location>
        <begin position="1515"/>
        <end position="1528"/>
    </location>
</feature>
<evidence type="ECO:0000256" key="1">
    <source>
        <dbReference type="ARBA" id="ARBA00004496"/>
    </source>
</evidence>
<feature type="compositionally biased region" description="Basic and acidic residues" evidence="8">
    <location>
        <begin position="1350"/>
        <end position="1366"/>
    </location>
</feature>
<dbReference type="Proteomes" id="UP000053201">
    <property type="component" value="Unassembled WGS sequence"/>
</dbReference>
<dbReference type="InterPro" id="IPR003891">
    <property type="entry name" value="Initiation_fac_eIF4g_MI"/>
</dbReference>
<dbReference type="GO" id="GO:0003729">
    <property type="term" value="F:mRNA binding"/>
    <property type="evidence" value="ECO:0007669"/>
    <property type="project" value="TreeGrafter"/>
</dbReference>
<feature type="compositionally biased region" description="Low complexity" evidence="8">
    <location>
        <begin position="781"/>
        <end position="792"/>
    </location>
</feature>
<dbReference type="GO" id="GO:0010494">
    <property type="term" value="C:cytoplasmic stress granule"/>
    <property type="evidence" value="ECO:0007669"/>
    <property type="project" value="UniProtKB-ARBA"/>
</dbReference>
<feature type="region of interest" description="Disordered" evidence="8">
    <location>
        <begin position="1350"/>
        <end position="1418"/>
    </location>
</feature>